<gene>
    <name evidence="1" type="ORF">C5S46_07560</name>
</gene>
<reference evidence="1" key="1">
    <citation type="submission" date="2018-09" db="EMBL/GenBank/DDBJ databases">
        <title>A genomic encyclopedia of anaerobic methanotrophic archaea.</title>
        <authorList>
            <person name="Skennerton C.T."/>
            <person name="Chadwick G.L."/>
            <person name="Laso-Perez R."/>
            <person name="Leu A.O."/>
            <person name="Speth D.R."/>
            <person name="Yu H."/>
            <person name="Morgan-Lang C."/>
            <person name="Hatzenpichler R."/>
            <person name="Goudeau D."/>
            <person name="Malmstrom R."/>
            <person name="Woyke T."/>
            <person name="Hallam S."/>
            <person name="Tyson G.W."/>
            <person name="Wegener G."/>
            <person name="Boetius A."/>
            <person name="Orphan V.J."/>
        </authorList>
    </citation>
    <scope>NUCLEOTIDE SEQUENCE</scope>
    <source>
        <strain evidence="1">CONS3730D10UFb2</strain>
    </source>
</reference>
<comment type="caution">
    <text evidence="1">The sequence shown here is derived from an EMBL/GenBank/DDBJ whole genome shotgun (WGS) entry which is preliminary data.</text>
</comment>
<dbReference type="Proteomes" id="UP000315423">
    <property type="component" value="Unassembled WGS sequence"/>
</dbReference>
<evidence type="ECO:0000313" key="1">
    <source>
        <dbReference type="EMBL" id="TKY91113.1"/>
    </source>
</evidence>
<evidence type="ECO:0000313" key="2">
    <source>
        <dbReference type="Proteomes" id="UP000315423"/>
    </source>
</evidence>
<dbReference type="EMBL" id="QYBA01000259">
    <property type="protein sequence ID" value="TKY91113.1"/>
    <property type="molecule type" value="Genomic_DNA"/>
</dbReference>
<organism evidence="1 2">
    <name type="scientific">Candidatus Methanomarinus sp</name>
    <dbReference type="NCBI Taxonomy" id="3386244"/>
    <lineage>
        <taxon>Archaea</taxon>
        <taxon>Methanobacteriati</taxon>
        <taxon>Methanobacteriota</taxon>
        <taxon>Stenosarchaea group</taxon>
        <taxon>Methanomicrobia</taxon>
        <taxon>Methanosarcinales</taxon>
        <taxon>ANME-2 cluster</taxon>
        <taxon>Candidatus Methanocomedenaceae</taxon>
        <taxon>Candidatus Methanomarinus</taxon>
    </lineage>
</organism>
<sequence>MDPSSAIFSILYTISASLLYPVVLLLLFFVIWALASVGEFISEYSKRHRDIGSLDQICLKIREMMNNGSPENASDLLCSIKQNHMVSSFAIDAAKYVENNNFAPLERLFGEYEIKMAARLEKTRIMATVAPMVGLMGTLIPMGPALIGLSQGNVAQLADNLIIAFATTVLGLFVGSIGYVLTMVRRRWYQYDLEDIEYILESIEGGKKV</sequence>
<proteinExistence type="predicted"/>
<name>A0AC61S8P4_9EURY</name>
<protein>
    <submittedName>
        <fullName evidence="1">MotA/TolQ/ExbB proton channel family protein</fullName>
    </submittedName>
</protein>
<accession>A0AC61S8P4</accession>